<protein>
    <submittedName>
        <fullName evidence="2">Uncharacterized protein</fullName>
    </submittedName>
</protein>
<organism evidence="2 3">
    <name type="scientific">Mycena rosella</name>
    <name type="common">Pink bonnet</name>
    <name type="synonym">Agaricus rosellus</name>
    <dbReference type="NCBI Taxonomy" id="1033263"/>
    <lineage>
        <taxon>Eukaryota</taxon>
        <taxon>Fungi</taxon>
        <taxon>Dikarya</taxon>
        <taxon>Basidiomycota</taxon>
        <taxon>Agaricomycotina</taxon>
        <taxon>Agaricomycetes</taxon>
        <taxon>Agaricomycetidae</taxon>
        <taxon>Agaricales</taxon>
        <taxon>Marasmiineae</taxon>
        <taxon>Mycenaceae</taxon>
        <taxon>Mycena</taxon>
    </lineage>
</organism>
<feature type="region of interest" description="Disordered" evidence="1">
    <location>
        <begin position="303"/>
        <end position="356"/>
    </location>
</feature>
<sequence length="356" mass="38667">MSGFHLGDSDPPKNVHSQRGISGFSFLTRLTAHQSVHPRVRGSQRDIETKRTTAGPARTEDLGTSADGGGGGEAVHYVVVDAGAVSWLVGGVNVLVAMKTFGAAPHGQAQLAANPVRNRRGGGLGGVEVRGPGAIQSGRARTWTPHVRRLGRDGVIRFYPTPGPGRPVYQKRWNCATRLLAWFANRESKPGDQYLRGTGMPLCCRPIWGTLHTRPAVRFARVATTCGAVQSLHRTARTGGTHLARANQWHAGIWRSGAGVRWFERELELEPVELELEPTEQLDLEPELDLEPKLEPVEPVELEQLNSTSHPSNPSNLNPLNSNCFSNPIPNPSHSTPTSPAPQLDRTAPSTYPHPR</sequence>
<evidence type="ECO:0000256" key="1">
    <source>
        <dbReference type="SAM" id="MobiDB-lite"/>
    </source>
</evidence>
<dbReference type="AlphaFoldDB" id="A0AAD7GPK2"/>
<comment type="caution">
    <text evidence="2">The sequence shown here is derived from an EMBL/GenBank/DDBJ whole genome shotgun (WGS) entry which is preliminary data.</text>
</comment>
<keyword evidence="3" id="KW-1185">Reference proteome</keyword>
<feature type="region of interest" description="Disordered" evidence="1">
    <location>
        <begin position="35"/>
        <end position="68"/>
    </location>
</feature>
<name>A0AAD7GPK2_MYCRO</name>
<evidence type="ECO:0000313" key="2">
    <source>
        <dbReference type="EMBL" id="KAJ7701392.1"/>
    </source>
</evidence>
<gene>
    <name evidence="2" type="ORF">B0H17DRAFT_1128197</name>
</gene>
<evidence type="ECO:0000313" key="3">
    <source>
        <dbReference type="Proteomes" id="UP001221757"/>
    </source>
</evidence>
<dbReference type="Proteomes" id="UP001221757">
    <property type="component" value="Unassembled WGS sequence"/>
</dbReference>
<feature type="compositionally biased region" description="Low complexity" evidence="1">
    <location>
        <begin position="303"/>
        <end position="328"/>
    </location>
</feature>
<reference evidence="2" key="1">
    <citation type="submission" date="2023-03" db="EMBL/GenBank/DDBJ databases">
        <title>Massive genome expansion in bonnet fungi (Mycena s.s.) driven by repeated elements and novel gene families across ecological guilds.</title>
        <authorList>
            <consortium name="Lawrence Berkeley National Laboratory"/>
            <person name="Harder C.B."/>
            <person name="Miyauchi S."/>
            <person name="Viragh M."/>
            <person name="Kuo A."/>
            <person name="Thoen E."/>
            <person name="Andreopoulos B."/>
            <person name="Lu D."/>
            <person name="Skrede I."/>
            <person name="Drula E."/>
            <person name="Henrissat B."/>
            <person name="Morin E."/>
            <person name="Kohler A."/>
            <person name="Barry K."/>
            <person name="LaButti K."/>
            <person name="Morin E."/>
            <person name="Salamov A."/>
            <person name="Lipzen A."/>
            <person name="Mereny Z."/>
            <person name="Hegedus B."/>
            <person name="Baldrian P."/>
            <person name="Stursova M."/>
            <person name="Weitz H."/>
            <person name="Taylor A."/>
            <person name="Grigoriev I.V."/>
            <person name="Nagy L.G."/>
            <person name="Martin F."/>
            <person name="Kauserud H."/>
        </authorList>
    </citation>
    <scope>NUCLEOTIDE SEQUENCE</scope>
    <source>
        <strain evidence="2">CBHHK067</strain>
    </source>
</reference>
<dbReference type="EMBL" id="JARKIE010000017">
    <property type="protein sequence ID" value="KAJ7701392.1"/>
    <property type="molecule type" value="Genomic_DNA"/>
</dbReference>
<proteinExistence type="predicted"/>
<accession>A0AAD7GPK2</accession>